<organism evidence="2 3">
    <name type="scientific">Ancylobacter novellus (strain ATCC 8093 / DSM 506 / JCM 20403 / CCM 1077 / IAM 12100 / NBRC 12443 / NCIMB 10456)</name>
    <name type="common">Starkeya novella</name>
    <dbReference type="NCBI Taxonomy" id="639283"/>
    <lineage>
        <taxon>Bacteria</taxon>
        <taxon>Pseudomonadati</taxon>
        <taxon>Pseudomonadota</taxon>
        <taxon>Alphaproteobacteria</taxon>
        <taxon>Hyphomicrobiales</taxon>
        <taxon>Xanthobacteraceae</taxon>
        <taxon>Ancylobacter</taxon>
    </lineage>
</organism>
<gene>
    <name evidence="2" type="ordered locus">Snov_4036</name>
</gene>
<accession>D7A0I5</accession>
<evidence type="ECO:0000313" key="3">
    <source>
        <dbReference type="Proteomes" id="UP000006633"/>
    </source>
</evidence>
<dbReference type="AlphaFoldDB" id="D7A0I5"/>
<sequence length="210" mass="22450">MDVEVRRRTMCSRVLIALTLSAGMSLAASAASAEPMPRPQVDYRASVKTPQGTQMTMAHSQGRMRMDVTGAEIPGTMTSFIDLSRGRMTVLIAAPGIDKRALEIELPATFAFVDPEGEGTRTGTDMVAGEACDLWVMKPPVGNAPIETCITSDGIVLRASTAIEGKNVVVYEVLELERTPQDPALFELPKGVKVTKIPPGVQGLIPNLGR</sequence>
<name>D7A0I5_ANCN5</name>
<reference evidence="2 3" key="1">
    <citation type="journal article" date="2012" name="Stand. Genomic Sci.">
        <title>Complete genome sequence of the facultatively chemolithoautotrophic and methylotrophic alpha Proteobacterium Starkeya novella type strain (ATCC 8093(T)).</title>
        <authorList>
            <person name="Kappler U."/>
            <person name="Davenport K."/>
            <person name="Beatson S."/>
            <person name="Lucas S."/>
            <person name="Lapidus A."/>
            <person name="Copeland A."/>
            <person name="Berry K.W."/>
            <person name="Glavina Del Rio T."/>
            <person name="Hammon N."/>
            <person name="Dalin E."/>
            <person name="Tice H."/>
            <person name="Pitluck S."/>
            <person name="Richardson P."/>
            <person name="Bruce D."/>
            <person name="Goodwin L.A."/>
            <person name="Han C."/>
            <person name="Tapia R."/>
            <person name="Detter J.C."/>
            <person name="Chang Y.J."/>
            <person name="Jeffries C.D."/>
            <person name="Land M."/>
            <person name="Hauser L."/>
            <person name="Kyrpides N.C."/>
            <person name="Goker M."/>
            <person name="Ivanova N."/>
            <person name="Klenk H.P."/>
            <person name="Woyke T."/>
        </authorList>
    </citation>
    <scope>NUCLEOTIDE SEQUENCE [LARGE SCALE GENOMIC DNA]</scope>
    <source>
        <strain evidence="3">ATCC 8093 / DSM 506 / JCM 20403 / CCM 1077 / IAM 12100 / NBRC 12443 / NCIMB 10456</strain>
    </source>
</reference>
<dbReference type="Proteomes" id="UP000006633">
    <property type="component" value="Chromosome"/>
</dbReference>
<keyword evidence="1" id="KW-0732">Signal</keyword>
<keyword evidence="3" id="KW-1185">Reference proteome</keyword>
<dbReference type="HOGENOM" id="CLU_1309480_0_0_5"/>
<dbReference type="STRING" id="639283.Snov_4036"/>
<dbReference type="eggNOG" id="ENOG50344J5">
    <property type="taxonomic scope" value="Bacteria"/>
</dbReference>
<evidence type="ECO:0000256" key="1">
    <source>
        <dbReference type="SAM" id="SignalP"/>
    </source>
</evidence>
<dbReference type="KEGG" id="sno:Snov_4036"/>
<protein>
    <recommendedName>
        <fullName evidence="4">DUF4412 domain-containing protein</fullName>
    </recommendedName>
</protein>
<evidence type="ECO:0000313" key="2">
    <source>
        <dbReference type="EMBL" id="ADH91306.1"/>
    </source>
</evidence>
<evidence type="ECO:0008006" key="4">
    <source>
        <dbReference type="Google" id="ProtNLM"/>
    </source>
</evidence>
<feature type="chain" id="PRO_5003092353" description="DUF4412 domain-containing protein" evidence="1">
    <location>
        <begin position="31"/>
        <end position="210"/>
    </location>
</feature>
<proteinExistence type="predicted"/>
<dbReference type="EMBL" id="CP002026">
    <property type="protein sequence ID" value="ADH91306.1"/>
    <property type="molecule type" value="Genomic_DNA"/>
</dbReference>
<feature type="signal peptide" evidence="1">
    <location>
        <begin position="1"/>
        <end position="30"/>
    </location>
</feature>